<dbReference type="AlphaFoldDB" id="A0A6C0HG86"/>
<proteinExistence type="predicted"/>
<protein>
    <submittedName>
        <fullName evidence="1">Uncharacterized protein</fullName>
    </submittedName>
</protein>
<organism evidence="1">
    <name type="scientific">viral metagenome</name>
    <dbReference type="NCBI Taxonomy" id="1070528"/>
    <lineage>
        <taxon>unclassified sequences</taxon>
        <taxon>metagenomes</taxon>
        <taxon>organismal metagenomes</taxon>
    </lineage>
</organism>
<accession>A0A6C0HG86</accession>
<reference evidence="1" key="1">
    <citation type="journal article" date="2020" name="Nature">
        <title>Giant virus diversity and host interactions through global metagenomics.</title>
        <authorList>
            <person name="Schulz F."/>
            <person name="Roux S."/>
            <person name="Paez-Espino D."/>
            <person name="Jungbluth S."/>
            <person name="Walsh D.A."/>
            <person name="Denef V.J."/>
            <person name="McMahon K.D."/>
            <person name="Konstantinidis K.T."/>
            <person name="Eloe-Fadrosh E.A."/>
            <person name="Kyrpides N.C."/>
            <person name="Woyke T."/>
        </authorList>
    </citation>
    <scope>NUCLEOTIDE SEQUENCE</scope>
    <source>
        <strain evidence="1">GVMAG-M-3300023184-101</strain>
    </source>
</reference>
<evidence type="ECO:0000313" key="1">
    <source>
        <dbReference type="EMBL" id="QHT79631.1"/>
    </source>
</evidence>
<dbReference type="EMBL" id="MN739951">
    <property type="protein sequence ID" value="QHT79631.1"/>
    <property type="molecule type" value="Genomic_DNA"/>
</dbReference>
<sequence length="113" mass="13063">MEESIEKVRQYCLYFLDDTPDLPVDCSDEEFDVYFIKKYPLLNHAGLSNGKTECFDMADALFEIKHPQFNEISGLLYSSIFINDFYASNKIKLKEIYTVLKDNPLGKVDMSAL</sequence>
<name>A0A6C0HG86_9ZZZZ</name>